<proteinExistence type="predicted"/>
<feature type="transmembrane region" description="Helical" evidence="1">
    <location>
        <begin position="971"/>
        <end position="996"/>
    </location>
</feature>
<evidence type="ECO:0000256" key="1">
    <source>
        <dbReference type="SAM" id="Phobius"/>
    </source>
</evidence>
<dbReference type="InterPro" id="IPR027463">
    <property type="entry name" value="AcrB_DN_DC_subdom"/>
</dbReference>
<dbReference type="Gene3D" id="3.30.70.1440">
    <property type="entry name" value="Multidrug efflux transporter AcrB pore domain"/>
    <property type="match status" value="1"/>
</dbReference>
<dbReference type="SUPFAM" id="SSF82866">
    <property type="entry name" value="Multidrug efflux transporter AcrB transmembrane domain"/>
    <property type="match status" value="2"/>
</dbReference>
<feature type="transmembrane region" description="Helical" evidence="1">
    <location>
        <begin position="342"/>
        <end position="358"/>
    </location>
</feature>
<organism evidence="2 3">
    <name type="scientific">Aureliella helgolandensis</name>
    <dbReference type="NCBI Taxonomy" id="2527968"/>
    <lineage>
        <taxon>Bacteria</taxon>
        <taxon>Pseudomonadati</taxon>
        <taxon>Planctomycetota</taxon>
        <taxon>Planctomycetia</taxon>
        <taxon>Pirellulales</taxon>
        <taxon>Pirellulaceae</taxon>
        <taxon>Aureliella</taxon>
    </lineage>
</organism>
<dbReference type="EMBL" id="CP036298">
    <property type="protein sequence ID" value="QDV24023.1"/>
    <property type="molecule type" value="Genomic_DNA"/>
</dbReference>
<dbReference type="Gene3D" id="3.30.70.1430">
    <property type="entry name" value="Multidrug efflux transporter AcrB pore domain"/>
    <property type="match status" value="2"/>
</dbReference>
<dbReference type="AlphaFoldDB" id="A0A518G604"/>
<reference evidence="2 3" key="1">
    <citation type="submission" date="2019-02" db="EMBL/GenBank/DDBJ databases">
        <title>Deep-cultivation of Planctomycetes and their phenomic and genomic characterization uncovers novel biology.</title>
        <authorList>
            <person name="Wiegand S."/>
            <person name="Jogler M."/>
            <person name="Boedeker C."/>
            <person name="Pinto D."/>
            <person name="Vollmers J."/>
            <person name="Rivas-Marin E."/>
            <person name="Kohn T."/>
            <person name="Peeters S.H."/>
            <person name="Heuer A."/>
            <person name="Rast P."/>
            <person name="Oberbeckmann S."/>
            <person name="Bunk B."/>
            <person name="Jeske O."/>
            <person name="Meyerdierks A."/>
            <person name="Storesund J.E."/>
            <person name="Kallscheuer N."/>
            <person name="Luecker S."/>
            <person name="Lage O.M."/>
            <person name="Pohl T."/>
            <person name="Merkel B.J."/>
            <person name="Hornburger P."/>
            <person name="Mueller R.-W."/>
            <person name="Bruemmer F."/>
            <person name="Labrenz M."/>
            <person name="Spormann A.M."/>
            <person name="Op den Camp H."/>
            <person name="Overmann J."/>
            <person name="Amann R."/>
            <person name="Jetten M.S.M."/>
            <person name="Mascher T."/>
            <person name="Medema M.H."/>
            <person name="Devos D.P."/>
            <person name="Kaster A.-K."/>
            <person name="Ovreas L."/>
            <person name="Rohde M."/>
            <person name="Galperin M.Y."/>
            <person name="Jogler C."/>
        </authorList>
    </citation>
    <scope>NUCLEOTIDE SEQUENCE [LARGE SCALE GENOMIC DNA]</scope>
    <source>
        <strain evidence="2 3">Q31a</strain>
    </source>
</reference>
<feature type="transmembrane region" description="Helical" evidence="1">
    <location>
        <begin position="435"/>
        <end position="456"/>
    </location>
</feature>
<dbReference type="SUPFAM" id="SSF82693">
    <property type="entry name" value="Multidrug efflux transporter AcrB pore domain, PN1, PN2, PC1 and PC2 subdomains"/>
    <property type="match status" value="2"/>
</dbReference>
<dbReference type="KEGG" id="ahel:Q31a_23360"/>
<feature type="transmembrane region" description="Helical" evidence="1">
    <location>
        <begin position="364"/>
        <end position="382"/>
    </location>
</feature>
<evidence type="ECO:0000313" key="3">
    <source>
        <dbReference type="Proteomes" id="UP000318017"/>
    </source>
</evidence>
<dbReference type="Pfam" id="PF00873">
    <property type="entry name" value="ACR_tran"/>
    <property type="match status" value="2"/>
</dbReference>
<dbReference type="Proteomes" id="UP000318017">
    <property type="component" value="Chromosome"/>
</dbReference>
<protein>
    <submittedName>
        <fullName evidence="2">Multidrug export protein AcrF</fullName>
    </submittedName>
</protein>
<dbReference type="Gene3D" id="3.30.2090.10">
    <property type="entry name" value="Multidrug efflux transporter AcrB TolC docking domain, DN and DC subdomains"/>
    <property type="match status" value="2"/>
</dbReference>
<feature type="transmembrane region" description="Helical" evidence="1">
    <location>
        <begin position="1017"/>
        <end position="1036"/>
    </location>
</feature>
<accession>A0A518G604</accession>
<dbReference type="Gene3D" id="3.30.70.1320">
    <property type="entry name" value="Multidrug efflux transporter AcrB pore domain like"/>
    <property type="match status" value="1"/>
</dbReference>
<feature type="transmembrane region" description="Helical" evidence="1">
    <location>
        <begin position="945"/>
        <end position="965"/>
    </location>
</feature>
<feature type="transmembrane region" description="Helical" evidence="1">
    <location>
        <begin position="394"/>
        <end position="415"/>
    </location>
</feature>
<dbReference type="PANTHER" id="PTHR32063">
    <property type="match status" value="1"/>
</dbReference>
<dbReference type="SUPFAM" id="SSF82714">
    <property type="entry name" value="Multidrug efflux transporter AcrB TolC docking domain, DN and DC subdomains"/>
    <property type="match status" value="2"/>
</dbReference>
<keyword evidence="3" id="KW-1185">Reference proteome</keyword>
<feature type="transmembrane region" description="Helical" evidence="1">
    <location>
        <begin position="463"/>
        <end position="480"/>
    </location>
</feature>
<dbReference type="GO" id="GO:0005886">
    <property type="term" value="C:plasma membrane"/>
    <property type="evidence" value="ECO:0007669"/>
    <property type="project" value="TreeGrafter"/>
</dbReference>
<dbReference type="OrthoDB" id="9806532at2"/>
<name>A0A518G604_9BACT</name>
<keyword evidence="1" id="KW-0812">Transmembrane</keyword>
<feature type="transmembrane region" description="Helical" evidence="1">
    <location>
        <begin position="1048"/>
        <end position="1077"/>
    </location>
</feature>
<feature type="transmembrane region" description="Helical" evidence="1">
    <location>
        <begin position="916"/>
        <end position="938"/>
    </location>
</feature>
<gene>
    <name evidence="2" type="primary">acrF_1</name>
    <name evidence="2" type="ORF">Q31a_23360</name>
</gene>
<sequence>MRAIVRWAVDNTPGVNVMVVGTLIAGFLCFLGLRREVFPEFELEIILVTVPYPGASPTDTEKGVCQPVEEAVRALDGIKRLVSIAREGGGYVLVELESNVGNVQKVVTEVRSRVDRITNFPELAEDPQVEQITFREAAIRVAIMGPDVDTEQSEFKLREVAEHIRDDLLDLSAITQANIQGAKPFQIDVEISEDTLQKHGLTLGSVAQILRSENIELPGGQLKADGQEILLRGKNRREFGQEIAKLPVISQPNGVVLKIGDIGRVKDLFDDSTVISEVNGRPALVISIDRTSDEDLLVIADSVHAYVKQAEAEGVLPPGYSMQVWGDTSVDVRDRMRMLRDNGLQGLLFVFILLALFLELRLAFWVSLGIPICVMGAGIILLGTGQTLNMLSMFAFLMALGIVVDDAIVVGENIYAHRGMGKDFVTAAIDGTTEVLPSVVTAVATTIIAFMPFFFVSGVMGKFIAVMPVAIIAMLAISLVEASMALPCHLAHGENERATTLPQHVMAFFKRCLAPVFAVTDRCSHVCGGAMDRFGDRIYIPTLRFLLNYPLLGLATGLALLLITAAVMKAGWIRVNPFPKTDSNQILAQVVFPDGTPAELTDKATQRIEEAIRKVSLLTYEENLAKGQEPQDEPNVSNGAPLGPVKLTFRQVGALTAQGAMGATGNGAGSHVGQVFVELEDSSIRSVTSTELIHRWRAVTGEISGVERVTFDSASMGPGGKAIEFKLLAPAAQQQQLEDAVEDVKAELAKFAGVYDIRDDATPGKTEFQIRVRDRAQSMGITSEQLAQTIRNAYYGAEVMRLQRGRHEVKLMVRYPEDERTSLTQFREIRVRGTDGVERPIKELADIQVSQAYSEINRLDQQRSITITADLDATEANSQEVFEELQYRIMPELLSVKYPAVSVDWEGQQQQTFESLVSLGVGSAIALLAMYTLLVIEFRSYFQPLLIMAIIPFGAIGAAWGHAIMGLEVTLFSFFGLVALTGVVVNDSIVLVDFINARVRDGMEQQQALLEAGRRRLRPVFLTSLTTIGGLVPMLLETSFQAQFLIPMAASIAFGLMLSTLLVLFQVPVFFQLYLIVSGWFGFDPSKVGHNLSNAADESQDAASPQPI</sequence>
<dbReference type="GO" id="GO:0042910">
    <property type="term" value="F:xenobiotic transmembrane transporter activity"/>
    <property type="evidence" value="ECO:0007669"/>
    <property type="project" value="TreeGrafter"/>
</dbReference>
<evidence type="ECO:0000313" key="2">
    <source>
        <dbReference type="EMBL" id="QDV24023.1"/>
    </source>
</evidence>
<dbReference type="PANTHER" id="PTHR32063:SF33">
    <property type="entry name" value="RND SUPERFAMILY EFFLUX PUMP PERMEASE COMPONENT"/>
    <property type="match status" value="1"/>
</dbReference>
<dbReference type="PRINTS" id="PR00702">
    <property type="entry name" value="ACRIFLAVINRP"/>
</dbReference>
<feature type="transmembrane region" description="Helical" evidence="1">
    <location>
        <begin position="15"/>
        <end position="33"/>
    </location>
</feature>
<keyword evidence="1" id="KW-0472">Membrane</keyword>
<dbReference type="RefSeq" id="WP_145077382.1">
    <property type="nucleotide sequence ID" value="NZ_CP036298.1"/>
</dbReference>
<dbReference type="InterPro" id="IPR001036">
    <property type="entry name" value="Acrflvin-R"/>
</dbReference>
<dbReference type="Gene3D" id="1.20.1640.10">
    <property type="entry name" value="Multidrug efflux transporter AcrB transmembrane domain"/>
    <property type="match status" value="2"/>
</dbReference>
<keyword evidence="1" id="KW-1133">Transmembrane helix</keyword>